<feature type="compositionally biased region" description="Polar residues" evidence="5">
    <location>
        <begin position="513"/>
        <end position="528"/>
    </location>
</feature>
<keyword evidence="2 3" id="KW-0344">Guanine-nucleotide releasing factor</keyword>
<dbReference type="Pfam" id="PF00618">
    <property type="entry name" value="RasGEF_N"/>
    <property type="match status" value="1"/>
</dbReference>
<feature type="domain" description="Ras-GEF" evidence="7">
    <location>
        <begin position="1076"/>
        <end position="1317"/>
    </location>
</feature>
<dbReference type="PROSITE" id="PS50002">
    <property type="entry name" value="SH3"/>
    <property type="match status" value="1"/>
</dbReference>
<dbReference type="Gene3D" id="2.30.30.40">
    <property type="entry name" value="SH3 Domains"/>
    <property type="match status" value="1"/>
</dbReference>
<dbReference type="SMART" id="SM00326">
    <property type="entry name" value="SH3"/>
    <property type="match status" value="1"/>
</dbReference>
<dbReference type="CDD" id="cd11883">
    <property type="entry name" value="SH3_Sdc25"/>
    <property type="match status" value="1"/>
</dbReference>
<dbReference type="Pfam" id="PF00617">
    <property type="entry name" value="RasGEF"/>
    <property type="match status" value="1"/>
</dbReference>
<proteinExistence type="predicted"/>
<organism evidence="9 10">
    <name type="scientific">Rhizoctonia solani</name>
    <dbReference type="NCBI Taxonomy" id="456999"/>
    <lineage>
        <taxon>Eukaryota</taxon>
        <taxon>Fungi</taxon>
        <taxon>Dikarya</taxon>
        <taxon>Basidiomycota</taxon>
        <taxon>Agaricomycotina</taxon>
        <taxon>Agaricomycetes</taxon>
        <taxon>Cantharellales</taxon>
        <taxon>Ceratobasidiaceae</taxon>
        <taxon>Rhizoctonia</taxon>
    </lineage>
</organism>
<dbReference type="InterPro" id="IPR001452">
    <property type="entry name" value="SH3_domain"/>
</dbReference>
<feature type="domain" description="SH3" evidence="6">
    <location>
        <begin position="41"/>
        <end position="102"/>
    </location>
</feature>
<evidence type="ECO:0000259" key="8">
    <source>
        <dbReference type="PROSITE" id="PS50212"/>
    </source>
</evidence>
<feature type="compositionally biased region" description="Low complexity" evidence="5">
    <location>
        <begin position="711"/>
        <end position="722"/>
    </location>
</feature>
<dbReference type="PANTHER" id="PTHR23113">
    <property type="entry name" value="GUANINE NUCLEOTIDE EXCHANGE FACTOR"/>
    <property type="match status" value="1"/>
</dbReference>
<feature type="compositionally biased region" description="Basic and acidic residues" evidence="5">
    <location>
        <begin position="845"/>
        <end position="861"/>
    </location>
</feature>
<dbReference type="InterPro" id="IPR008937">
    <property type="entry name" value="Ras-like_GEF"/>
</dbReference>
<feature type="domain" description="N-terminal Ras-GEF" evidence="8">
    <location>
        <begin position="887"/>
        <end position="1019"/>
    </location>
</feature>
<comment type="caution">
    <text evidence="9">The sequence shown here is derived from an EMBL/GenBank/DDBJ whole genome shotgun (WGS) entry which is preliminary data.</text>
</comment>
<dbReference type="InterPro" id="IPR036964">
    <property type="entry name" value="RASGEF_cat_dom_sf"/>
</dbReference>
<feature type="compositionally biased region" description="Acidic residues" evidence="5">
    <location>
        <begin position="641"/>
        <end position="651"/>
    </location>
</feature>
<dbReference type="InterPro" id="IPR000651">
    <property type="entry name" value="Ras-like_Gua-exchang_fac_N"/>
</dbReference>
<dbReference type="Pfam" id="PF07653">
    <property type="entry name" value="SH3_2"/>
    <property type="match status" value="1"/>
</dbReference>
<feature type="region of interest" description="Disordered" evidence="5">
    <location>
        <begin position="1020"/>
        <end position="1049"/>
    </location>
</feature>
<dbReference type="EMBL" id="CAJMWS010000284">
    <property type="protein sequence ID" value="CAE6391038.1"/>
    <property type="molecule type" value="Genomic_DNA"/>
</dbReference>
<dbReference type="Proteomes" id="UP000663846">
    <property type="component" value="Unassembled WGS sequence"/>
</dbReference>
<feature type="region of interest" description="Disordered" evidence="5">
    <location>
        <begin position="818"/>
        <end position="861"/>
    </location>
</feature>
<dbReference type="InterPro" id="IPR036028">
    <property type="entry name" value="SH3-like_dom_sf"/>
</dbReference>
<evidence type="ECO:0000313" key="10">
    <source>
        <dbReference type="Proteomes" id="UP000663846"/>
    </source>
</evidence>
<evidence type="ECO:0000256" key="1">
    <source>
        <dbReference type="ARBA" id="ARBA00022443"/>
    </source>
</evidence>
<reference evidence="9" key="1">
    <citation type="submission" date="2021-01" db="EMBL/GenBank/DDBJ databases">
        <authorList>
            <person name="Kaushik A."/>
        </authorList>
    </citation>
    <scope>NUCLEOTIDE SEQUENCE</scope>
    <source>
        <strain evidence="9">AG1-1C</strain>
    </source>
</reference>
<evidence type="ECO:0000256" key="2">
    <source>
        <dbReference type="ARBA" id="ARBA00022658"/>
    </source>
</evidence>
<dbReference type="InterPro" id="IPR001895">
    <property type="entry name" value="RASGEF_cat_dom"/>
</dbReference>
<feature type="compositionally biased region" description="Pro residues" evidence="5">
    <location>
        <begin position="673"/>
        <end position="688"/>
    </location>
</feature>
<gene>
    <name evidence="9" type="ORF">RDB_LOCUS43855</name>
</gene>
<dbReference type="InterPro" id="IPR019804">
    <property type="entry name" value="Ras_G-nucl-exch_fac_CS"/>
</dbReference>
<dbReference type="PANTHER" id="PTHR23113:SF354">
    <property type="entry name" value="BUD SITE SELECTION PROTEIN 5"/>
    <property type="match status" value="1"/>
</dbReference>
<name>A0A8H3A0K4_9AGAM</name>
<evidence type="ECO:0000313" key="9">
    <source>
        <dbReference type="EMBL" id="CAE6391038.1"/>
    </source>
</evidence>
<evidence type="ECO:0000259" key="6">
    <source>
        <dbReference type="PROSITE" id="PS50002"/>
    </source>
</evidence>
<dbReference type="Gene3D" id="1.20.870.10">
    <property type="entry name" value="Son of sevenless (SoS) protein Chain: S domain 1"/>
    <property type="match status" value="1"/>
</dbReference>
<dbReference type="CDD" id="cd06224">
    <property type="entry name" value="REM"/>
    <property type="match status" value="1"/>
</dbReference>
<evidence type="ECO:0000259" key="7">
    <source>
        <dbReference type="PROSITE" id="PS50009"/>
    </source>
</evidence>
<feature type="compositionally biased region" description="Basic residues" evidence="5">
    <location>
        <begin position="579"/>
        <end position="588"/>
    </location>
</feature>
<dbReference type="InterPro" id="IPR023578">
    <property type="entry name" value="Ras_GEF_dom_sf"/>
</dbReference>
<evidence type="ECO:0008006" key="11">
    <source>
        <dbReference type="Google" id="ProtNLM"/>
    </source>
</evidence>
<dbReference type="GO" id="GO:0005886">
    <property type="term" value="C:plasma membrane"/>
    <property type="evidence" value="ECO:0007669"/>
    <property type="project" value="TreeGrafter"/>
</dbReference>
<dbReference type="PROSITE" id="PS50009">
    <property type="entry name" value="RASGEF_CAT"/>
    <property type="match status" value="1"/>
</dbReference>
<dbReference type="SMART" id="SM00229">
    <property type="entry name" value="RasGEFN"/>
    <property type="match status" value="1"/>
</dbReference>
<feature type="compositionally biased region" description="Basic and acidic residues" evidence="5">
    <location>
        <begin position="540"/>
        <end position="551"/>
    </location>
</feature>
<evidence type="ECO:0000256" key="3">
    <source>
        <dbReference type="PROSITE-ProRule" id="PRU00168"/>
    </source>
</evidence>
<feature type="region of interest" description="Disordered" evidence="5">
    <location>
        <begin position="442"/>
        <end position="471"/>
    </location>
</feature>
<dbReference type="SUPFAM" id="SSF50044">
    <property type="entry name" value="SH3-domain"/>
    <property type="match status" value="1"/>
</dbReference>
<evidence type="ECO:0000256" key="5">
    <source>
        <dbReference type="SAM" id="MobiDB-lite"/>
    </source>
</evidence>
<dbReference type="CDD" id="cd00155">
    <property type="entry name" value="RasGEF"/>
    <property type="match status" value="1"/>
</dbReference>
<dbReference type="SMART" id="SM00147">
    <property type="entry name" value="RasGEF"/>
    <property type="match status" value="1"/>
</dbReference>
<sequence length="1344" mass="148513">MVGWDVYLQGDRGRTLGRFAESSNTKSTATGLLRSTMAGRGESEYVVALHDFVPVNGNTTCLSFRSGQIIHVLNRDSTGWWDGELEGRRGWFPSNYVKASRRKPRESMSSESGSEAESCPRVMVSLYHALLVLNTSVHASRISHYQPSTACVISSVRTVLTATDCLHKTAPALARFPHLARARSDVLQELGRLVAVSKKASAPDVSDDERAWLAESMLRYGDAVFACSKRYVEVAVSCGVHVAGRLNIQPPHHPNELAPRLTSASVSSLSSVSSSASPASPEIVPSGHVPSTQLLSALRTTHDHLLSIIAAFIGHVHSHSRASHASSKGHLIKMTRETVDKVRQVLTIVCAVCDHPAIVGPERVALSAAKDALHGATSVLVEAVKRMLAPGTLNREEEEKALAVQAATGTLRAGGDCVTAVRSCLTRRSGYESTHMLVFDVPAPPPSVSDHSRSMRSASPSGSEPETAGGYRRDAVYGSVEAEAGPSNHGTIRAMRASAAAARQRASILASRTGWQQASSGRPTTSPAVATRRRPSVGESIRRASEEEWRRATYVRPPEAASSSEEEPRRSNESMRSIKSARHSRPQRRPTITDQPQAFVQPEPEPEPEPEPGNESITIQPEQAHESTQPVRPGTPIQEDVPNEPEQQEADQDTRLDEPISEVEEAPREDATPQPPTDDIPPPLPPKTSPHDVPLPDDTQSIEDDDAHVEVPVVVSTTTSPTRSFEREPQFRPEPSTPSTLEFRRSSRFTAGSLFESVRTSEDTAATTIVPEEETDRSKTHLGLNGFGNEDDEVDAESLMIEPPMIHGLVAAGDDDEVFDEDGIDRTPLPPSQNFEPPEEEQSEEGFRDDGDIKHRGDKSLPDIPISQKVDLLAIQTIDPRDVVYGKDGNLVGATLDVLVEKMTAPDRTPDPKFAAAFFLSFRLFTTPLELVQVLHKRWDMRPPLDTFSQEEYNTWCHARLNPVRWRVYNFIKTWLDAHWQPVADSVALAPLQEFVSTTASKMHHSIVQRVVDLLTQRQPESEAQLATNRPTDRARSNERLRTKPTGSAPTPIISKSLFSLLKSASYASVNVVDFDALELARQLTILESNLYSKILPEEILDVGLPSSAGERGNSIRAMSTLSTAITGWVTEIILDEQDTKKRTGLLKLFIKVADHCDDLSNFSTLRSILAALDSSTISRLSKTWMGLSAKNKTRLENLRKLTDHTRNHYEYRARLRSVRGHAVPFLGLYLTDVTFCREGNPDKRISPFDNSRTLLNFDKYRRLAAIAEDVQRFQVPYNLIEVPEVQKYLDYAFERVKKSGKDLHDLYRRSLLVEPRQHTDSLETKTNSIKSSELFGWASRDKS</sequence>
<dbReference type="GO" id="GO:0007265">
    <property type="term" value="P:Ras protein signal transduction"/>
    <property type="evidence" value="ECO:0007669"/>
    <property type="project" value="TreeGrafter"/>
</dbReference>
<accession>A0A8H3A0K4</accession>
<feature type="compositionally biased region" description="Polar residues" evidence="5">
    <location>
        <begin position="615"/>
        <end position="630"/>
    </location>
</feature>
<feature type="compositionally biased region" description="Basic and acidic residues" evidence="5">
    <location>
        <begin position="1031"/>
        <end position="1042"/>
    </location>
</feature>
<evidence type="ECO:0000256" key="4">
    <source>
        <dbReference type="PROSITE-ProRule" id="PRU00192"/>
    </source>
</evidence>
<protein>
    <recommendedName>
        <fullName evidence="11">Ras GEF</fullName>
    </recommendedName>
</protein>
<dbReference type="PROSITE" id="PS50212">
    <property type="entry name" value="RASGEF_NTER"/>
    <property type="match status" value="1"/>
</dbReference>
<dbReference type="SUPFAM" id="SSF48366">
    <property type="entry name" value="Ras GEF"/>
    <property type="match status" value="1"/>
</dbReference>
<dbReference type="PROSITE" id="PS00720">
    <property type="entry name" value="RASGEF"/>
    <property type="match status" value="1"/>
</dbReference>
<keyword evidence="1 4" id="KW-0728">SH3 domain</keyword>
<dbReference type="PRINTS" id="PR00452">
    <property type="entry name" value="SH3DOMAIN"/>
</dbReference>
<dbReference type="GO" id="GO:0005085">
    <property type="term" value="F:guanyl-nucleotide exchange factor activity"/>
    <property type="evidence" value="ECO:0007669"/>
    <property type="project" value="UniProtKB-KW"/>
</dbReference>
<feature type="region of interest" description="Disordered" evidence="5">
    <location>
        <begin position="508"/>
        <end position="788"/>
    </location>
</feature>
<dbReference type="Gene3D" id="1.10.840.10">
    <property type="entry name" value="Ras guanine-nucleotide exchange factors catalytic domain"/>
    <property type="match status" value="1"/>
</dbReference>